<accession>A0A2W4CT84</accession>
<evidence type="ECO:0000313" key="10">
    <source>
        <dbReference type="Proteomes" id="UP000248925"/>
    </source>
</evidence>
<feature type="domain" description="HAMP" evidence="8">
    <location>
        <begin position="209"/>
        <end position="262"/>
    </location>
</feature>
<evidence type="ECO:0000256" key="3">
    <source>
        <dbReference type="ARBA" id="ARBA00029447"/>
    </source>
</evidence>
<dbReference type="Gene3D" id="1.10.8.500">
    <property type="entry name" value="HAMP domain in histidine kinase"/>
    <property type="match status" value="1"/>
</dbReference>
<dbReference type="SMART" id="SM00304">
    <property type="entry name" value="HAMP"/>
    <property type="match status" value="2"/>
</dbReference>
<dbReference type="Pfam" id="PF00672">
    <property type="entry name" value="HAMP"/>
    <property type="match status" value="1"/>
</dbReference>
<keyword evidence="2" id="KW-0145">Chemotaxis</keyword>
<dbReference type="PROSITE" id="PS50885">
    <property type="entry name" value="HAMP"/>
    <property type="match status" value="2"/>
</dbReference>
<comment type="subcellular location">
    <subcellularLocation>
        <location evidence="1">Membrane</location>
    </subcellularLocation>
</comment>
<dbReference type="InterPro" id="IPR003660">
    <property type="entry name" value="HAMP_dom"/>
</dbReference>
<dbReference type="InterPro" id="IPR004089">
    <property type="entry name" value="MCPsignal_dom"/>
</dbReference>
<dbReference type="PANTHER" id="PTHR43531">
    <property type="entry name" value="PROTEIN ICFG"/>
    <property type="match status" value="1"/>
</dbReference>
<keyword evidence="5" id="KW-0175">Coiled coil</keyword>
<keyword evidence="6" id="KW-0472">Membrane</keyword>
<proteinExistence type="inferred from homology"/>
<name>A0A2W4CT84_9HYPH</name>
<dbReference type="GO" id="GO:0016020">
    <property type="term" value="C:membrane"/>
    <property type="evidence" value="ECO:0007669"/>
    <property type="project" value="UniProtKB-SubCell"/>
</dbReference>
<feature type="transmembrane region" description="Helical" evidence="6">
    <location>
        <begin position="188"/>
        <end position="208"/>
    </location>
</feature>
<dbReference type="FunFam" id="1.10.287.950:FF:000001">
    <property type="entry name" value="Methyl-accepting chemotaxis sensory transducer"/>
    <property type="match status" value="1"/>
</dbReference>
<dbReference type="Proteomes" id="UP000248925">
    <property type="component" value="Unassembled WGS sequence"/>
</dbReference>
<comment type="similarity">
    <text evidence="3">Belongs to the methyl-accepting chemotaxis (MCP) protein family.</text>
</comment>
<evidence type="ECO:0000256" key="5">
    <source>
        <dbReference type="SAM" id="Coils"/>
    </source>
</evidence>
<evidence type="ECO:0000256" key="1">
    <source>
        <dbReference type="ARBA" id="ARBA00004370"/>
    </source>
</evidence>
<dbReference type="OrthoDB" id="3378718at2"/>
<dbReference type="Gene3D" id="1.10.287.950">
    <property type="entry name" value="Methyl-accepting chemotaxis protein"/>
    <property type="match status" value="1"/>
</dbReference>
<dbReference type="CDD" id="cd11386">
    <property type="entry name" value="MCP_signal"/>
    <property type="match status" value="1"/>
</dbReference>
<sequence length="648" mass="68610">MKISIKTGLTSLLIVLALAFCGNAFVSLVGLNETNASTIALGKNSLPSVRTIGDLEAALTDKRLAYAQHILSLTDETMSKAEQRINDVKQRAAEQIAAFRALAPSDVELKLIDQIDAGVAAYDTLAAPMLALSRQNKNEEAAAILNGAMRDQATKNGALLKQLKDVNLDAAHQTVDRAAKAFSSAMEISIATIVVILGLSGFGIYYAVRIVSLPLTRITGSMKQLAEGELDREIPYRSRADEIGKIAAALEVFRESALANQRLEREVATQRTISEQERDRIAKLEGVRAEAMAYATAQLGKGLKQLSRGDLTGQITEPFVAELESLRADFNTATTQLAETLRAVAEATGAIDVGTSEISQGAQDLSKRTEQQAASLEETAAALDEITVNVSNSSKRADEARAVAAHANAGAAHSGVVVSNAVNAMERIEQSSHQIANIIGVIDEIAFQTNLLALNAGVEAARAGEAGKGFAVVAQEVRELAQRSAKAAKEIKDLIRSSSVEVQNGVKLVSETGEALKTIEGYIITVNQHMDAIATSAKEQSVGLSEVNTAVNQMDQVTQQNAAMVEQTNAASATLADEATRLRELIGQFQLGGIRTSQAAPRRRPAALAVAASTLHKPAISPARKMANTVAAAFGAKATAGADHWEEF</sequence>
<dbReference type="Pfam" id="PF12729">
    <property type="entry name" value="4HB_MCP_1"/>
    <property type="match status" value="1"/>
</dbReference>
<comment type="caution">
    <text evidence="9">The sequence shown here is derived from an EMBL/GenBank/DDBJ whole genome shotgun (WGS) entry which is preliminary data.</text>
</comment>
<organism evidence="9 10">
    <name type="scientific">Rhizobium tubonense</name>
    <dbReference type="NCBI Taxonomy" id="484088"/>
    <lineage>
        <taxon>Bacteria</taxon>
        <taxon>Pseudomonadati</taxon>
        <taxon>Pseudomonadota</taxon>
        <taxon>Alphaproteobacteria</taxon>
        <taxon>Hyphomicrobiales</taxon>
        <taxon>Rhizobiaceae</taxon>
        <taxon>Rhizobium/Agrobacterium group</taxon>
        <taxon>Rhizobium</taxon>
    </lineage>
</organism>
<reference evidence="9 10" key="1">
    <citation type="journal article" date="2018" name="Sci. Rep.">
        <title>Rhizobium tumorigenes sp. nov., a novel plant tumorigenic bacterium isolated from cane gall tumors on thornless blackberry.</title>
        <authorList>
            <person name="Kuzmanovi N."/>
            <person name="Smalla K."/>
            <person name="Gronow S."/>
            <person name="PuBawska J."/>
        </authorList>
    </citation>
    <scope>NUCLEOTIDE SEQUENCE [LARGE SCALE GENOMIC DNA]</scope>
    <source>
        <strain evidence="9 10">CCBAU 85046</strain>
    </source>
</reference>
<keyword evidence="6" id="KW-0812">Transmembrane</keyword>
<dbReference type="GO" id="GO:0006935">
    <property type="term" value="P:chemotaxis"/>
    <property type="evidence" value="ECO:0007669"/>
    <property type="project" value="UniProtKB-KW"/>
</dbReference>
<evidence type="ECO:0000259" key="7">
    <source>
        <dbReference type="PROSITE" id="PS50111"/>
    </source>
</evidence>
<feature type="domain" description="HAMP" evidence="8">
    <location>
        <begin position="298"/>
        <end position="342"/>
    </location>
</feature>
<evidence type="ECO:0000256" key="6">
    <source>
        <dbReference type="SAM" id="Phobius"/>
    </source>
</evidence>
<dbReference type="GO" id="GO:0007165">
    <property type="term" value="P:signal transduction"/>
    <property type="evidence" value="ECO:0007669"/>
    <property type="project" value="UniProtKB-KW"/>
</dbReference>
<dbReference type="CDD" id="cd06225">
    <property type="entry name" value="HAMP"/>
    <property type="match status" value="1"/>
</dbReference>
<dbReference type="PROSITE" id="PS50111">
    <property type="entry name" value="CHEMOTAXIS_TRANSDUC_2"/>
    <property type="match status" value="1"/>
</dbReference>
<protein>
    <submittedName>
        <fullName evidence="9">Methyl-accepting chemotaxis protein</fullName>
    </submittedName>
</protein>
<evidence type="ECO:0000313" key="9">
    <source>
        <dbReference type="EMBL" id="PZM15602.1"/>
    </source>
</evidence>
<dbReference type="SUPFAM" id="SSF58104">
    <property type="entry name" value="Methyl-accepting chemotaxis protein (MCP) signaling domain"/>
    <property type="match status" value="1"/>
</dbReference>
<evidence type="ECO:0000256" key="4">
    <source>
        <dbReference type="PROSITE-ProRule" id="PRU00284"/>
    </source>
</evidence>
<dbReference type="RefSeq" id="WP_111159602.1">
    <property type="nucleotide sequence ID" value="NZ_PCDP01000019.1"/>
</dbReference>
<dbReference type="PANTHER" id="PTHR43531:SF11">
    <property type="entry name" value="METHYL-ACCEPTING CHEMOTAXIS PROTEIN 3"/>
    <property type="match status" value="1"/>
</dbReference>
<dbReference type="AlphaFoldDB" id="A0A2W4CT84"/>
<keyword evidence="10" id="KW-1185">Reference proteome</keyword>
<evidence type="ECO:0000259" key="8">
    <source>
        <dbReference type="PROSITE" id="PS50885"/>
    </source>
</evidence>
<evidence type="ECO:0000256" key="2">
    <source>
        <dbReference type="ARBA" id="ARBA00022500"/>
    </source>
</evidence>
<keyword evidence="6" id="KW-1133">Transmembrane helix</keyword>
<keyword evidence="4" id="KW-0807">Transducer</keyword>
<dbReference type="InterPro" id="IPR051310">
    <property type="entry name" value="MCP_chemotaxis"/>
</dbReference>
<feature type="domain" description="Methyl-accepting transducer" evidence="7">
    <location>
        <begin position="347"/>
        <end position="576"/>
    </location>
</feature>
<dbReference type="SMART" id="SM00283">
    <property type="entry name" value="MA"/>
    <property type="match status" value="1"/>
</dbReference>
<dbReference type="EMBL" id="PCDP01000019">
    <property type="protein sequence ID" value="PZM15602.1"/>
    <property type="molecule type" value="Genomic_DNA"/>
</dbReference>
<dbReference type="Pfam" id="PF00015">
    <property type="entry name" value="MCPsignal"/>
    <property type="match status" value="1"/>
</dbReference>
<gene>
    <name evidence="9" type="ORF">CPY51_06790</name>
</gene>
<dbReference type="SUPFAM" id="SSF158472">
    <property type="entry name" value="HAMP domain-like"/>
    <property type="match status" value="1"/>
</dbReference>
<feature type="coiled-coil region" evidence="5">
    <location>
        <begin position="71"/>
        <end position="98"/>
    </location>
</feature>
<dbReference type="InterPro" id="IPR024478">
    <property type="entry name" value="HlyB_4HB_MCP"/>
</dbReference>